<dbReference type="InParanoid" id="K9TRF5"/>
<dbReference type="Gene3D" id="1.20.1260.10">
    <property type="match status" value="1"/>
</dbReference>
<evidence type="ECO:0000313" key="2">
    <source>
        <dbReference type="EMBL" id="AFY85140.1"/>
    </source>
</evidence>
<dbReference type="GO" id="GO:0008199">
    <property type="term" value="F:ferric iron binding"/>
    <property type="evidence" value="ECO:0007669"/>
    <property type="project" value="InterPro"/>
</dbReference>
<reference evidence="2 3" key="1">
    <citation type="submission" date="2012-06" db="EMBL/GenBank/DDBJ databases">
        <title>Finished chromosome of genome of Oscillatoria acuminata PCC 6304.</title>
        <authorList>
            <consortium name="US DOE Joint Genome Institute"/>
            <person name="Gugger M."/>
            <person name="Coursin T."/>
            <person name="Rippka R."/>
            <person name="Tandeau De Marsac N."/>
            <person name="Huntemann M."/>
            <person name="Wei C.-L."/>
            <person name="Han J."/>
            <person name="Detter J.C."/>
            <person name="Han C."/>
            <person name="Tapia R."/>
            <person name="Davenport K."/>
            <person name="Daligault H."/>
            <person name="Erkkila T."/>
            <person name="Gu W."/>
            <person name="Munk A.C.C."/>
            <person name="Teshima H."/>
            <person name="Xu Y."/>
            <person name="Chain P."/>
            <person name="Chen A."/>
            <person name="Krypides N."/>
            <person name="Mavromatis K."/>
            <person name="Markowitz V."/>
            <person name="Szeto E."/>
            <person name="Ivanova N."/>
            <person name="Mikhailova N."/>
            <person name="Ovchinnikova G."/>
            <person name="Pagani I."/>
            <person name="Pati A."/>
            <person name="Goodwin L."/>
            <person name="Peters L."/>
            <person name="Pitluck S."/>
            <person name="Woyke T."/>
            <person name="Kerfeld C."/>
        </authorList>
    </citation>
    <scope>NUCLEOTIDE SEQUENCE [LARGE SCALE GENOMIC DNA]</scope>
    <source>
        <strain evidence="2 3">PCC 6304</strain>
    </source>
</reference>
<evidence type="ECO:0000313" key="3">
    <source>
        <dbReference type="Proteomes" id="UP000010367"/>
    </source>
</evidence>
<dbReference type="EMBL" id="CP003607">
    <property type="protein sequence ID" value="AFY85140.1"/>
    <property type="molecule type" value="Genomic_DNA"/>
</dbReference>
<dbReference type="KEGG" id="oac:Oscil6304_5664"/>
<dbReference type="eggNOG" id="COG2193">
    <property type="taxonomic scope" value="Bacteria"/>
</dbReference>
<evidence type="ECO:0000259" key="1">
    <source>
        <dbReference type="Pfam" id="PF00210"/>
    </source>
</evidence>
<keyword evidence="3" id="KW-1185">Reference proteome</keyword>
<dbReference type="HOGENOM" id="CLU_133183_0_0_3"/>
<feature type="domain" description="Ferritin/DPS" evidence="1">
    <location>
        <begin position="10"/>
        <end position="143"/>
    </location>
</feature>
<organism evidence="2 3">
    <name type="scientific">Oscillatoria acuminata PCC 6304</name>
    <dbReference type="NCBI Taxonomy" id="56110"/>
    <lineage>
        <taxon>Bacteria</taxon>
        <taxon>Bacillati</taxon>
        <taxon>Cyanobacteriota</taxon>
        <taxon>Cyanophyceae</taxon>
        <taxon>Oscillatoriophycideae</taxon>
        <taxon>Oscillatoriales</taxon>
        <taxon>Oscillatoriaceae</taxon>
        <taxon>Oscillatoria</taxon>
    </lineage>
</organism>
<dbReference type="RefSeq" id="WP_015151747.1">
    <property type="nucleotide sequence ID" value="NC_019693.1"/>
</dbReference>
<dbReference type="STRING" id="56110.Oscil6304_5664"/>
<protein>
    <submittedName>
        <fullName evidence="2">Bacterioferritin (Cytochrome b1)</fullName>
    </submittedName>
</protein>
<dbReference type="InterPro" id="IPR012347">
    <property type="entry name" value="Ferritin-like"/>
</dbReference>
<dbReference type="Proteomes" id="UP000010367">
    <property type="component" value="Chromosome"/>
</dbReference>
<proteinExistence type="predicted"/>
<dbReference type="InterPro" id="IPR008331">
    <property type="entry name" value="Ferritin_DPS_dom"/>
</dbReference>
<dbReference type="AlphaFoldDB" id="K9TRF5"/>
<sequence length="144" mass="16609">MKELNLKKTIELLNSSMEFELSGVVRYTHYSLMVTGPNRIPIVTFFQVQATDSLNSAQQIGEIITGLEGHPSLRISNMEESYTHSVRTIIEESINHEKNGLEEYRNLLDLVRNSSIYLEKFTRKMVASSEINIIELRKMLRDMT</sequence>
<dbReference type="PATRIC" id="fig|56110.3.peg.6954"/>
<dbReference type="InterPro" id="IPR009078">
    <property type="entry name" value="Ferritin-like_SF"/>
</dbReference>
<dbReference type="Pfam" id="PF00210">
    <property type="entry name" value="Ferritin"/>
    <property type="match status" value="1"/>
</dbReference>
<dbReference type="SUPFAM" id="SSF47240">
    <property type="entry name" value="Ferritin-like"/>
    <property type="match status" value="1"/>
</dbReference>
<dbReference type="OrthoDB" id="9796683at2"/>
<name>K9TRF5_9CYAN</name>
<gene>
    <name evidence="2" type="ORF">Oscil6304_5664</name>
</gene>
<accession>K9TRF5</accession>
<dbReference type="CDD" id="cd00657">
    <property type="entry name" value="Ferritin_like"/>
    <property type="match status" value="1"/>
</dbReference>